<protein>
    <submittedName>
        <fullName evidence="2">Uncharacterized protein</fullName>
    </submittedName>
</protein>
<dbReference type="EMBL" id="JAUSZS010000004">
    <property type="protein sequence ID" value="MDQ0934263.1"/>
    <property type="molecule type" value="Genomic_DNA"/>
</dbReference>
<organism evidence="2 3">
    <name type="scientific">Streptomyces turgidiscabies</name>
    <dbReference type="NCBI Taxonomy" id="85558"/>
    <lineage>
        <taxon>Bacteria</taxon>
        <taxon>Bacillati</taxon>
        <taxon>Actinomycetota</taxon>
        <taxon>Actinomycetes</taxon>
        <taxon>Kitasatosporales</taxon>
        <taxon>Streptomycetaceae</taxon>
        <taxon>Streptomyces</taxon>
    </lineage>
</organism>
<evidence type="ECO:0000256" key="1">
    <source>
        <dbReference type="SAM" id="MobiDB-lite"/>
    </source>
</evidence>
<reference evidence="2 3" key="1">
    <citation type="submission" date="2023-07" db="EMBL/GenBank/DDBJ databases">
        <title>Comparative genomics of wheat-associated soil bacteria to identify genetic determinants of phenazine resistance.</title>
        <authorList>
            <person name="Mouncey N."/>
        </authorList>
    </citation>
    <scope>NUCLEOTIDE SEQUENCE [LARGE SCALE GENOMIC DNA]</scope>
    <source>
        <strain evidence="2 3">W2I16</strain>
    </source>
</reference>
<sequence length="57" mass="6055">MPSGHRPGSMVNDASKAFARRVSNGKAGTESPPSMREIRGWVTPAHRASSDLYAPCA</sequence>
<comment type="caution">
    <text evidence="2">The sequence shown here is derived from an EMBL/GenBank/DDBJ whole genome shotgun (WGS) entry which is preliminary data.</text>
</comment>
<proteinExistence type="predicted"/>
<dbReference type="Proteomes" id="UP001223072">
    <property type="component" value="Unassembled WGS sequence"/>
</dbReference>
<feature type="region of interest" description="Disordered" evidence="1">
    <location>
        <begin position="1"/>
        <end position="57"/>
    </location>
</feature>
<name>A0ABU0RR88_9ACTN</name>
<keyword evidence="3" id="KW-1185">Reference proteome</keyword>
<evidence type="ECO:0000313" key="3">
    <source>
        <dbReference type="Proteomes" id="UP001223072"/>
    </source>
</evidence>
<gene>
    <name evidence="2" type="ORF">QFZ49_004203</name>
</gene>
<accession>A0ABU0RR88</accession>
<evidence type="ECO:0000313" key="2">
    <source>
        <dbReference type="EMBL" id="MDQ0934263.1"/>
    </source>
</evidence>